<dbReference type="Proteomes" id="UP000515124">
    <property type="component" value="Unplaced"/>
</dbReference>
<dbReference type="PANTHER" id="PTHR31623">
    <property type="entry name" value="F21J9.9"/>
    <property type="match status" value="1"/>
</dbReference>
<accession>A0A6P5TK30</accession>
<sequence>MGLGITVEVIHKETIKPSSPTPHHLKNTNLSVFDQFLPDIYVPILLFYPNNNCEEVNNTTNHHSNLVAERSKLLKTSLSETLTHFYPFAGKFQYNDSICCNDHGAAFLETQVNCPVSKILEKPDFVMLKQFLPADMESRQEGASYLVQVQANFFGCGGMAIGVCISHKVSDASTISKFISSWAAISLGSNGTTPLVLPAEFGVASSLFPPLDFLNTPQPPIEYDKENWITRRFVFDASKIAALKSKAATATVPNPTRVEVVSALIWKCAFEASRSNLGSVRPSEWFQFVNMRKILVQPLAENVAGNALALVSAKTHGSKVDGNVQSLVAKLRKCFKEYKVKYANAVSGEDVCEFFKDYWKLIDQDDVDTYTCSSWCRFPFYAIDFGWGRPSWVSQSMEYRNLIVLMDTRDGDGIEACLTLDEEEMAIFEVDKELLEYAALNPTLV</sequence>
<dbReference type="Gene3D" id="3.30.559.10">
    <property type="entry name" value="Chloramphenicol acetyltransferase-like domain"/>
    <property type="match status" value="2"/>
</dbReference>
<evidence type="ECO:0000256" key="3">
    <source>
        <dbReference type="ARBA" id="ARBA00023315"/>
    </source>
</evidence>
<dbReference type="AlphaFoldDB" id="A0A6P5TK30"/>
<proteinExistence type="inferred from homology"/>
<dbReference type="InterPro" id="IPR023213">
    <property type="entry name" value="CAT-like_dom_sf"/>
</dbReference>
<evidence type="ECO:0000256" key="1">
    <source>
        <dbReference type="ARBA" id="ARBA00009861"/>
    </source>
</evidence>
<dbReference type="PANTHER" id="PTHR31623:SF122">
    <property type="entry name" value="HXXXD-TYPE ACYL-TRANSFERASE FAMILY PROTEIN"/>
    <property type="match status" value="1"/>
</dbReference>
<reference evidence="5" key="1">
    <citation type="submission" date="2025-08" db="UniProtKB">
        <authorList>
            <consortium name="RefSeq"/>
        </authorList>
    </citation>
    <scope>IDENTIFICATION</scope>
</reference>
<evidence type="ECO:0000256" key="2">
    <source>
        <dbReference type="ARBA" id="ARBA00022679"/>
    </source>
</evidence>
<keyword evidence="4" id="KW-1185">Reference proteome</keyword>
<name>A0A6P5TK30_PRUAV</name>
<dbReference type="GeneID" id="110768030"/>
<dbReference type="Gramene" id="Pav_sc0001429.1_g200.1.br:mrna">
    <property type="protein sequence ID" value="Pav_sc0001429.1_g200.1.br:CDS:1"/>
    <property type="gene ID" value="Pav_sc0001429.1_g200.1.br"/>
</dbReference>
<organism evidence="4 5">
    <name type="scientific">Prunus avium</name>
    <name type="common">Cherry</name>
    <name type="synonym">Cerasus avium</name>
    <dbReference type="NCBI Taxonomy" id="42229"/>
    <lineage>
        <taxon>Eukaryota</taxon>
        <taxon>Viridiplantae</taxon>
        <taxon>Streptophyta</taxon>
        <taxon>Embryophyta</taxon>
        <taxon>Tracheophyta</taxon>
        <taxon>Spermatophyta</taxon>
        <taxon>Magnoliopsida</taxon>
        <taxon>eudicotyledons</taxon>
        <taxon>Gunneridae</taxon>
        <taxon>Pentapetalae</taxon>
        <taxon>rosids</taxon>
        <taxon>fabids</taxon>
        <taxon>Rosales</taxon>
        <taxon>Rosaceae</taxon>
        <taxon>Amygdaloideae</taxon>
        <taxon>Amygdaleae</taxon>
        <taxon>Prunus</taxon>
    </lineage>
</organism>
<gene>
    <name evidence="5" type="primary">LOC110768030</name>
</gene>
<protein>
    <submittedName>
        <fullName evidence="5">BAHD acyltransferase At5g47980-like</fullName>
    </submittedName>
</protein>
<keyword evidence="2" id="KW-0808">Transferase</keyword>
<comment type="similarity">
    <text evidence="1">Belongs to the plant acyltransferase family.</text>
</comment>
<dbReference type="Pfam" id="PF02458">
    <property type="entry name" value="Transferase"/>
    <property type="match status" value="1"/>
</dbReference>
<dbReference type="RefSeq" id="XP_021827405.1">
    <property type="nucleotide sequence ID" value="XM_021971713.1"/>
</dbReference>
<evidence type="ECO:0000313" key="4">
    <source>
        <dbReference type="Proteomes" id="UP000515124"/>
    </source>
</evidence>
<dbReference type="KEGG" id="pavi:110768030"/>
<dbReference type="GO" id="GO:0016746">
    <property type="term" value="F:acyltransferase activity"/>
    <property type="evidence" value="ECO:0007669"/>
    <property type="project" value="UniProtKB-KW"/>
</dbReference>
<evidence type="ECO:0000313" key="5">
    <source>
        <dbReference type="RefSeq" id="XP_021827405.1"/>
    </source>
</evidence>
<keyword evidence="3" id="KW-0012">Acyltransferase</keyword>